<accession>A0A3G1B1M1</accession>
<dbReference type="InterPro" id="IPR051126">
    <property type="entry name" value="Thiosulfate_sulfurtransferase"/>
</dbReference>
<keyword evidence="1" id="KW-0677">Repeat</keyword>
<dbReference type="AlphaFoldDB" id="A0A3G1B1M1"/>
<evidence type="ECO:0000313" key="3">
    <source>
        <dbReference type="EMBL" id="AJZ75484.1"/>
    </source>
</evidence>
<dbReference type="Pfam" id="PF00581">
    <property type="entry name" value="Rhodanese"/>
    <property type="match status" value="2"/>
</dbReference>
<dbReference type="GO" id="GO:0004792">
    <property type="term" value="F:thiosulfate-cyanide sulfurtransferase activity"/>
    <property type="evidence" value="ECO:0007669"/>
    <property type="project" value="InterPro"/>
</dbReference>
<feature type="domain" description="Rhodanese" evidence="2">
    <location>
        <begin position="149"/>
        <end position="253"/>
    </location>
</feature>
<reference evidence="3 4" key="1">
    <citation type="journal article" date="2016" name="Sci. Rep.">
        <title>A novel ammonia-oxidizing archaeon from wastewater treatment plant: Its enrichment, physiological and genomic characteristics.</title>
        <authorList>
            <person name="Li Y."/>
            <person name="Ding K."/>
            <person name="Wen X."/>
            <person name="Zhang B."/>
            <person name="Shen B."/>
            <person name="Yang Y."/>
        </authorList>
    </citation>
    <scope>NUCLEOTIDE SEQUENCE [LARGE SCALE GENOMIC DNA]</scope>
    <source>
        <strain evidence="3 4">SAT1</strain>
    </source>
</reference>
<dbReference type="RefSeq" id="WP_048188139.1">
    <property type="nucleotide sequence ID" value="NZ_CP011097.1"/>
</dbReference>
<evidence type="ECO:0000256" key="1">
    <source>
        <dbReference type="ARBA" id="ARBA00022737"/>
    </source>
</evidence>
<organism evidence="3 4">
    <name type="scientific">Candidatus Nitrosotenuis cloacae</name>
    <dbReference type="NCBI Taxonomy" id="1603555"/>
    <lineage>
        <taxon>Archaea</taxon>
        <taxon>Nitrososphaerota</taxon>
        <taxon>Candidatus Nitrosotenuis</taxon>
    </lineage>
</organism>
<dbReference type="PROSITE" id="PS00380">
    <property type="entry name" value="RHODANESE_1"/>
    <property type="match status" value="1"/>
</dbReference>
<sequence length="265" mass="30014">MRSLSKSTIDSDSLRGQLRDNSVRVIDVRRAEDYKKDHIPKSVNLPLAELLADDSPEKVLKIAQNLGIDDQTPVVIYDDTFGALASRVAWTLQYLGHSDVSLLDTTYSQWKELGLETDSAETTVSPKTHSVNLHPEIMATADYLETAKEGKNVIVIDNRERLNYLEQHIPGAINIPYRTLASEDRILRKKDDLKRLLKNRNINEDSEIITYCGSVGTLSGLAYYALKSADYPNVKLYVRSFKEWKGLNKPIVKQENANYWDLSAE</sequence>
<name>A0A3G1B1M1_9ARCH</name>
<evidence type="ECO:0000259" key="2">
    <source>
        <dbReference type="PROSITE" id="PS50206"/>
    </source>
</evidence>
<dbReference type="Proteomes" id="UP000266745">
    <property type="component" value="Chromosome"/>
</dbReference>
<dbReference type="PANTHER" id="PTHR43855:SF1">
    <property type="entry name" value="THIOSULFATE SULFURTRANSFERASE"/>
    <property type="match status" value="1"/>
</dbReference>
<dbReference type="EMBL" id="CP011097">
    <property type="protein sequence ID" value="AJZ75484.1"/>
    <property type="molecule type" value="Genomic_DNA"/>
</dbReference>
<dbReference type="InterPro" id="IPR036873">
    <property type="entry name" value="Rhodanese-like_dom_sf"/>
</dbReference>
<dbReference type="Gene3D" id="3.40.250.10">
    <property type="entry name" value="Rhodanese-like domain"/>
    <property type="match status" value="2"/>
</dbReference>
<proteinExistence type="predicted"/>
<dbReference type="InterPro" id="IPR001307">
    <property type="entry name" value="Thiosulphate_STrfase_CS"/>
</dbReference>
<evidence type="ECO:0000313" key="4">
    <source>
        <dbReference type="Proteomes" id="UP000266745"/>
    </source>
</evidence>
<dbReference type="GeneID" id="24875316"/>
<protein>
    <submittedName>
        <fullName evidence="3">Sulfurtransferase</fullName>
    </submittedName>
</protein>
<gene>
    <name evidence="3" type="ORF">SU86_002795</name>
</gene>
<keyword evidence="4" id="KW-1185">Reference proteome</keyword>
<dbReference type="InterPro" id="IPR001763">
    <property type="entry name" value="Rhodanese-like_dom"/>
</dbReference>
<dbReference type="SUPFAM" id="SSF52821">
    <property type="entry name" value="Rhodanese/Cell cycle control phosphatase"/>
    <property type="match status" value="2"/>
</dbReference>
<dbReference type="OrthoDB" id="9977at2157"/>
<dbReference type="STRING" id="1603555.SU86_002795"/>
<dbReference type="PROSITE" id="PS50206">
    <property type="entry name" value="RHODANESE_3"/>
    <property type="match status" value="2"/>
</dbReference>
<dbReference type="CDD" id="cd01448">
    <property type="entry name" value="TST_Repeat_1"/>
    <property type="match status" value="1"/>
</dbReference>
<dbReference type="SMART" id="SM00450">
    <property type="entry name" value="RHOD"/>
    <property type="match status" value="2"/>
</dbReference>
<keyword evidence="3" id="KW-0808">Transferase</keyword>
<feature type="domain" description="Rhodanese" evidence="2">
    <location>
        <begin position="19"/>
        <end position="119"/>
    </location>
</feature>
<dbReference type="PANTHER" id="PTHR43855">
    <property type="entry name" value="THIOSULFATE SULFURTRANSFERASE"/>
    <property type="match status" value="1"/>
</dbReference>
<dbReference type="KEGG" id="tah:SU86_002795"/>